<accession>A0A7L4ZL87</accession>
<reference evidence="2 3" key="1">
    <citation type="journal article" date="2013" name="Int. J. Syst. Evol. Microbiol.">
        <title>Kordia antarctica sp. nov., isolated from Antarctic seawater.</title>
        <authorList>
            <person name="Baek K."/>
            <person name="Choi A."/>
            <person name="Kang I."/>
            <person name="Lee K."/>
            <person name="Cho J.C."/>
        </authorList>
    </citation>
    <scope>NUCLEOTIDE SEQUENCE [LARGE SCALE GENOMIC DNA]</scope>
    <source>
        <strain evidence="2 3">IMCC3317</strain>
    </source>
</reference>
<feature type="transmembrane region" description="Helical" evidence="1">
    <location>
        <begin position="36"/>
        <end position="52"/>
    </location>
</feature>
<proteinExistence type="predicted"/>
<sequence length="235" mass="26974">METSEKESFVSNILIASITLLFAIKKNYFVYYKPRATILIIAFASMYAFSATDHIVELLVIIFFFVCFLEVVDRLLWKYPPFSWMFTTEDFSGTYKGTQISTRLVRIGKVANTNNVICKQFDKSLNLEMVIHQTGSKIIIHSFYYDADGRKSSKSESDKVMISKGKDGKHFTLSYHYGNIGVLKKGGHHGTTILKFIKLPRTIKIEGGYYTNRAQQTRGEFKDLARESKQTIHPF</sequence>
<evidence type="ECO:0000313" key="2">
    <source>
        <dbReference type="EMBL" id="QHI36694.1"/>
    </source>
</evidence>
<keyword evidence="3" id="KW-1185">Reference proteome</keyword>
<keyword evidence="1" id="KW-1133">Transmembrane helix</keyword>
<keyword evidence="1" id="KW-0812">Transmembrane</keyword>
<evidence type="ECO:0000256" key="1">
    <source>
        <dbReference type="SAM" id="Phobius"/>
    </source>
</evidence>
<name>A0A7L4ZL87_9FLAO</name>
<keyword evidence="1" id="KW-0472">Membrane</keyword>
<feature type="transmembrane region" description="Helical" evidence="1">
    <location>
        <begin position="6"/>
        <end position="24"/>
    </location>
</feature>
<organism evidence="2 3">
    <name type="scientific">Kordia antarctica</name>
    <dbReference type="NCBI Taxonomy" id="1218801"/>
    <lineage>
        <taxon>Bacteria</taxon>
        <taxon>Pseudomonadati</taxon>
        <taxon>Bacteroidota</taxon>
        <taxon>Flavobacteriia</taxon>
        <taxon>Flavobacteriales</taxon>
        <taxon>Flavobacteriaceae</taxon>
        <taxon>Kordia</taxon>
    </lineage>
</organism>
<dbReference type="AlphaFoldDB" id="A0A7L4ZL87"/>
<dbReference type="Proteomes" id="UP000464657">
    <property type="component" value="Chromosome"/>
</dbReference>
<protein>
    <recommendedName>
        <fullName evidence="4">SMODS-associating 2TM beta-strand rich effector domain-containing protein</fullName>
    </recommendedName>
</protein>
<evidence type="ECO:0008006" key="4">
    <source>
        <dbReference type="Google" id="ProtNLM"/>
    </source>
</evidence>
<feature type="transmembrane region" description="Helical" evidence="1">
    <location>
        <begin position="58"/>
        <end position="77"/>
    </location>
</feature>
<dbReference type="EMBL" id="CP019288">
    <property type="protein sequence ID" value="QHI36694.1"/>
    <property type="molecule type" value="Genomic_DNA"/>
</dbReference>
<dbReference type="KEGG" id="kan:IMCC3317_20590"/>
<evidence type="ECO:0000313" key="3">
    <source>
        <dbReference type="Proteomes" id="UP000464657"/>
    </source>
</evidence>
<gene>
    <name evidence="2" type="ORF">IMCC3317_20590</name>
</gene>